<dbReference type="SUPFAM" id="SSF53955">
    <property type="entry name" value="Lysozyme-like"/>
    <property type="match status" value="1"/>
</dbReference>
<feature type="domain" description="Transglycosylase SLT" evidence="4">
    <location>
        <begin position="261"/>
        <end position="348"/>
    </location>
</feature>
<reference evidence="5" key="1">
    <citation type="submission" date="2013-03" db="EMBL/GenBank/DDBJ databases">
        <title>Genome Sequence of the Profundibacterium mesophilum strain KAUST100406-0324T from Red Sea, a novel genus in the family Rhodobacteraceae.</title>
        <authorList>
            <person name="Essack M."/>
            <person name="Alam I."/>
            <person name="Lafi F."/>
            <person name="Alawi W."/>
            <person name="Kamanu F."/>
            <person name="Al-Suwailem A."/>
            <person name="Lee O.O."/>
            <person name="Xu Y."/>
            <person name="Bajic V."/>
            <person name="Qian P.-Y."/>
            <person name="Archer J."/>
        </authorList>
    </citation>
    <scope>NUCLEOTIDE SEQUENCE</scope>
    <source>
        <strain evidence="5">KAUST100406-0324</strain>
    </source>
</reference>
<dbReference type="GO" id="GO:0008933">
    <property type="term" value="F:peptidoglycan lytic transglycosylase activity"/>
    <property type="evidence" value="ECO:0007669"/>
    <property type="project" value="InterPro"/>
</dbReference>
<dbReference type="InterPro" id="IPR000189">
    <property type="entry name" value="Transglyc_AS"/>
</dbReference>
<dbReference type="InterPro" id="IPR023346">
    <property type="entry name" value="Lysozyme-like_dom_sf"/>
</dbReference>
<dbReference type="CDD" id="cd00254">
    <property type="entry name" value="LT-like"/>
    <property type="match status" value="1"/>
</dbReference>
<dbReference type="GO" id="GO:0000270">
    <property type="term" value="P:peptidoglycan metabolic process"/>
    <property type="evidence" value="ECO:0007669"/>
    <property type="project" value="InterPro"/>
</dbReference>
<dbReference type="PANTHER" id="PTHR37423">
    <property type="entry name" value="SOLUBLE LYTIC MUREIN TRANSGLYCOSYLASE-RELATED"/>
    <property type="match status" value="1"/>
</dbReference>
<name>A0A921TBK7_9RHOB</name>
<dbReference type="AlphaFoldDB" id="A0A921TBK7"/>
<evidence type="ECO:0000313" key="6">
    <source>
        <dbReference type="Proteomes" id="UP000698242"/>
    </source>
</evidence>
<proteinExistence type="inferred from homology"/>
<accession>A0A921TBK7</accession>
<dbReference type="InterPro" id="IPR008258">
    <property type="entry name" value="Transglycosylase_SLT_dom_1"/>
</dbReference>
<gene>
    <name evidence="5" type="ORF">PMES_01896</name>
</gene>
<evidence type="ECO:0000256" key="3">
    <source>
        <dbReference type="SAM" id="MobiDB-lite"/>
    </source>
</evidence>
<keyword evidence="6" id="KW-1185">Reference proteome</keyword>
<sequence>MGRIPPVPSRRAPQTDSLPARPRRVEGSGRARALACRGPPGPAPAARPPRGRDGRYRRTGVAALHQPRAPPRKGAVRRWIAQRAWDKLDPMGHAAGRAAETESREGGTGRARALARGLCALICAAAFSGLAAPQALAETQEDRTARREVVPPPFADFTFKRLKPPAPGTKRRITVQITQPPPPAAIESARAAAVPAARGALDWFWREVPPAGAGLGGVDAALAVLRNAPAGQRLPEPRLDALRKIAAIHGREILLATIGTRVSPALVLAVIAVESGGRADARSRAGAAGLMQLMPDTAARFGVRDSLHPPENIRGGVTYLDWLMSHFDNDPVLALAGYNAGEGAVRSHAGVPPFAETRSYVPKVLTAWNVARGLCLTPPRLITDGCVLMGRGRASNG</sequence>
<evidence type="ECO:0000313" key="5">
    <source>
        <dbReference type="EMBL" id="KAF0675810.1"/>
    </source>
</evidence>
<comment type="similarity">
    <text evidence="1">Belongs to the transglycosylase Slt family.</text>
</comment>
<evidence type="ECO:0000256" key="1">
    <source>
        <dbReference type="ARBA" id="ARBA00007734"/>
    </source>
</evidence>
<dbReference type="GO" id="GO:0016020">
    <property type="term" value="C:membrane"/>
    <property type="evidence" value="ECO:0007669"/>
    <property type="project" value="InterPro"/>
</dbReference>
<dbReference type="PROSITE" id="PS00922">
    <property type="entry name" value="TRANSGLYCOSYLASE"/>
    <property type="match status" value="1"/>
</dbReference>
<comment type="similarity">
    <text evidence="2">Belongs to the virb1 family.</text>
</comment>
<organism evidence="5 6">
    <name type="scientific">Profundibacterium mesophilum KAUST100406-0324</name>
    <dbReference type="NCBI Taxonomy" id="1037889"/>
    <lineage>
        <taxon>Bacteria</taxon>
        <taxon>Pseudomonadati</taxon>
        <taxon>Pseudomonadota</taxon>
        <taxon>Alphaproteobacteria</taxon>
        <taxon>Rhodobacterales</taxon>
        <taxon>Roseobacteraceae</taxon>
        <taxon>Profundibacterium</taxon>
    </lineage>
</organism>
<dbReference type="EMBL" id="APKE01000022">
    <property type="protein sequence ID" value="KAF0675810.1"/>
    <property type="molecule type" value="Genomic_DNA"/>
</dbReference>
<dbReference type="Proteomes" id="UP000698242">
    <property type="component" value="Unassembled WGS sequence"/>
</dbReference>
<feature type="region of interest" description="Disordered" evidence="3">
    <location>
        <begin position="1"/>
        <end position="61"/>
    </location>
</feature>
<dbReference type="Pfam" id="PF01464">
    <property type="entry name" value="SLT"/>
    <property type="match status" value="1"/>
</dbReference>
<dbReference type="Gene3D" id="1.10.530.10">
    <property type="match status" value="1"/>
</dbReference>
<evidence type="ECO:0000256" key="2">
    <source>
        <dbReference type="ARBA" id="ARBA00009387"/>
    </source>
</evidence>
<protein>
    <submittedName>
        <fullName evidence="5">Soluble lytic murein transglycosylase</fullName>
    </submittedName>
</protein>
<evidence type="ECO:0000259" key="4">
    <source>
        <dbReference type="Pfam" id="PF01464"/>
    </source>
</evidence>
<comment type="caution">
    <text evidence="5">The sequence shown here is derived from an EMBL/GenBank/DDBJ whole genome shotgun (WGS) entry which is preliminary data.</text>
</comment>
<dbReference type="PANTHER" id="PTHR37423:SF2">
    <property type="entry name" value="MEMBRANE-BOUND LYTIC MUREIN TRANSGLYCOSYLASE C"/>
    <property type="match status" value="1"/>
</dbReference>